<dbReference type="EMBL" id="CM056742">
    <property type="protein sequence ID" value="KAJ8675170.1"/>
    <property type="molecule type" value="Genomic_DNA"/>
</dbReference>
<keyword evidence="2" id="KW-1185">Reference proteome</keyword>
<reference evidence="1" key="1">
    <citation type="submission" date="2023-04" db="EMBL/GenBank/DDBJ databases">
        <title>A chromosome-level genome assembly of the parasitoid wasp Eretmocerus hayati.</title>
        <authorList>
            <person name="Zhong Y."/>
            <person name="Liu S."/>
            <person name="Liu Y."/>
        </authorList>
    </citation>
    <scope>NUCLEOTIDE SEQUENCE</scope>
    <source>
        <strain evidence="1">ZJU_SS_LIU_2023</strain>
    </source>
</reference>
<gene>
    <name evidence="1" type="ORF">QAD02_010956</name>
</gene>
<protein>
    <submittedName>
        <fullName evidence="1">Uncharacterized protein</fullName>
    </submittedName>
</protein>
<organism evidence="1 2">
    <name type="scientific">Eretmocerus hayati</name>
    <dbReference type="NCBI Taxonomy" id="131215"/>
    <lineage>
        <taxon>Eukaryota</taxon>
        <taxon>Metazoa</taxon>
        <taxon>Ecdysozoa</taxon>
        <taxon>Arthropoda</taxon>
        <taxon>Hexapoda</taxon>
        <taxon>Insecta</taxon>
        <taxon>Pterygota</taxon>
        <taxon>Neoptera</taxon>
        <taxon>Endopterygota</taxon>
        <taxon>Hymenoptera</taxon>
        <taxon>Apocrita</taxon>
        <taxon>Proctotrupomorpha</taxon>
        <taxon>Chalcidoidea</taxon>
        <taxon>Aphelinidae</taxon>
        <taxon>Aphelininae</taxon>
        <taxon>Eretmocerus</taxon>
    </lineage>
</organism>
<evidence type="ECO:0000313" key="2">
    <source>
        <dbReference type="Proteomes" id="UP001239111"/>
    </source>
</evidence>
<name>A0ACC2NVE1_9HYME</name>
<comment type="caution">
    <text evidence="1">The sequence shown here is derived from an EMBL/GenBank/DDBJ whole genome shotgun (WGS) entry which is preliminary data.</text>
</comment>
<proteinExistence type="predicted"/>
<evidence type="ECO:0000313" key="1">
    <source>
        <dbReference type="EMBL" id="KAJ8675170.1"/>
    </source>
</evidence>
<sequence>MTSSQIEEDSNEDYTIQDDGIQTTVSRRRKNSIPSESLFNKQNGTIDNGIVHSNDDYHTEQKTEYVPRIMWPDLIAQIFIHGGCLYGFFLLLTQAKLLTALWAFVTIILSGFGITAGAHRLWSHRAYKAKWPLRLILVFLFTIAGQRHAYAWALDHRVHHKYSETDSDPHNAKRGFFFAHVGWLFTTPHPNVVAKRAAVDMSDLEADPIVMWQKRLYIPLFALLTIGLPVAVPWYYWSECLWVSFWVNFNFRFCITLNIAFFVNSVAHMWGNRPYDKTISPVENFAVSIAALGEGWHNYHHVFPWDYKTGELGNYSLNLTTGFIDTFARLGWAYDLKYASPDMIRRRAERSGDGTHSAPEYWGYGDRDIPKEDREELDNMRTKS</sequence>
<accession>A0ACC2NVE1</accession>
<dbReference type="Proteomes" id="UP001239111">
    <property type="component" value="Chromosome 2"/>
</dbReference>